<feature type="region of interest" description="Disordered" evidence="3">
    <location>
        <begin position="814"/>
        <end position="861"/>
    </location>
</feature>
<feature type="compositionally biased region" description="Basic and acidic residues" evidence="3">
    <location>
        <begin position="1291"/>
        <end position="1306"/>
    </location>
</feature>
<feature type="compositionally biased region" description="Polar residues" evidence="3">
    <location>
        <begin position="823"/>
        <end position="833"/>
    </location>
</feature>
<dbReference type="Pfam" id="PF05383">
    <property type="entry name" value="La"/>
    <property type="match status" value="1"/>
</dbReference>
<feature type="region of interest" description="Disordered" evidence="3">
    <location>
        <begin position="1142"/>
        <end position="1378"/>
    </location>
</feature>
<feature type="compositionally biased region" description="Polar residues" evidence="3">
    <location>
        <begin position="427"/>
        <end position="436"/>
    </location>
</feature>
<sequence length="1378" mass="152257">MLHVAQPSVEEEWPELGRINHKTEKENRNIKPPGKRKWKRLDDDVALCKPPDSENAKSNSNGDNTGSKTDSDSNRSPNRCSSSNSTSYAQRGVDNGDQSSRKINGQCPDGMSNCFFVQPNFAGFEMPVTIPRPGFNPAIVNHYRNFGRCIQTCCCRLPNCVVCESERLSRIRYQVDYYFGDRNFGRDRYLQSKVTEDRYVPIDVVLEFPRMRQLNATLEDIVKACSCSHIVEFDAHMSKIRRKDPYIYRPPLVQVSAPLLHTSPRPLLEFPDVTTEFPKASPPDTPEAEAQPSPPELVVQKAEENKDAAWQSVDRRPKRTRNRSLCEGNTENLKPLRPAQSRSRITSTCSDGTETDEEDLLKYLVVILPDRATEREDRHSISRSSENVAGEASKPSAPAAVADGASKGVFRSLHNTPCPPQKLPPSENFSSATSGPSYRLLSKHPAGDRHPNPDYQTRAKTHADLSREIRHGLEEYKRSVWRQRYSSYTRFGFDFDYDFNDYPSSRTSSFTDLSSSDDHFTSSMPNKVQVLSAEEFANLKSATEDAVSHPTTSTCSGPSAEAPAIPVEAPPPIESNNYVAPALGALPFFYPAHLLPPPPIALLNTPWYISSAPVTPEMLGWGSGFHDGVHQPPHPHHPKPSIEKAEAAVAALVAEVSKAALWAGASADFDVGSSHTQESPRHKMPPTPRRVVGFYPAKMNAGGKRRRDELDVGFAFDIEKNSGTPRKRAPRGTSYSFCESTSTLPKCAAQSTIMGSTEEKKVPIVSMASMPYHRKSLCVFGDSLLSQRVFSLTSSDVSISGTTVIISSNHRLLPSPLSRHKSGTQSDDPSASAGSPIKPKTHRKHAVSFSVSTSPATASPSTFRNNVAAQSVLRAGGYTSRDYMRYRAACLADRERCGAGKSQEMNTLYRFWSFFLRDNFFNKMYREFRQLARADAEAGYRYGIECLFRFYSYGLEHKFWPALFKDFQEETLRDYDAGHLYGLEKFWAFLHYGKHKPDLNPRIAELLKKYRKIDDFRVNVSTYLNTAVDSNVTICYTAIYKVRYCRVGLRCVTWQVLLLASPADFTHGFHSYRCCLCDLLQFEAPDGFFGYRKRLPSTSADVSNPPPAPRPHHRDLIVVASKARTVAPPEKPESVAAFDSAVKEAKEKAPPVDPSCAEVNGTGGKPHSSKPHASGDGPTLTSAATSTSKPNKPKKSASFKKEPPHTNAPAAAASPQVENGRPDPGAETTFFEKAATKTSKPRKPAKKPHHDRPRTITASKKSENVAGLQQPLTESAGPSVSGDSTSTPETADPKSQENLDPKKSDSKVTGPTPKAPKESRRPWKKVGPKRNGGGGERVSGGDQDKPTTSKEKPAASRKKPHSNQPKPRPDEQPSTATS</sequence>
<dbReference type="PANTHER" id="PTHR45733">
    <property type="entry name" value="FORMIN-J"/>
    <property type="match status" value="1"/>
</dbReference>
<feature type="region of interest" description="Disordered" evidence="3">
    <location>
        <begin position="1"/>
        <end position="103"/>
    </location>
</feature>
<dbReference type="GO" id="GO:0000339">
    <property type="term" value="F:RNA cap binding"/>
    <property type="evidence" value="ECO:0007669"/>
    <property type="project" value="InterPro"/>
</dbReference>
<accession>A0A0R3U5C6</accession>
<dbReference type="CDD" id="cd07323">
    <property type="entry name" value="LAM"/>
    <property type="match status" value="1"/>
</dbReference>
<feature type="region of interest" description="Disordered" evidence="3">
    <location>
        <begin position="273"/>
        <end position="355"/>
    </location>
</feature>
<dbReference type="SMART" id="SM00684">
    <property type="entry name" value="DM15"/>
    <property type="match status" value="3"/>
</dbReference>
<feature type="compositionally biased region" description="Polar residues" evidence="3">
    <location>
        <begin position="340"/>
        <end position="352"/>
    </location>
</feature>
<evidence type="ECO:0000259" key="4">
    <source>
        <dbReference type="PROSITE" id="PS50961"/>
    </source>
</evidence>
<feature type="region of interest" description="Disordered" evidence="3">
    <location>
        <begin position="373"/>
        <end position="465"/>
    </location>
</feature>
<dbReference type="InterPro" id="IPR036390">
    <property type="entry name" value="WH_DNA-bd_sf"/>
</dbReference>
<dbReference type="GO" id="GO:0048255">
    <property type="term" value="P:mRNA stabilization"/>
    <property type="evidence" value="ECO:0007669"/>
    <property type="project" value="InterPro"/>
</dbReference>
<dbReference type="SMART" id="SM00715">
    <property type="entry name" value="LA"/>
    <property type="match status" value="1"/>
</dbReference>
<feature type="compositionally biased region" description="Low complexity" evidence="3">
    <location>
        <begin position="74"/>
        <end position="87"/>
    </location>
</feature>
<dbReference type="PROSITE" id="PS50961">
    <property type="entry name" value="HTH_LA"/>
    <property type="match status" value="1"/>
</dbReference>
<evidence type="ECO:0000256" key="1">
    <source>
        <dbReference type="ARBA" id="ARBA00022884"/>
    </source>
</evidence>
<feature type="compositionally biased region" description="Polar residues" evidence="3">
    <location>
        <begin position="56"/>
        <end position="68"/>
    </location>
</feature>
<dbReference type="InterPro" id="IPR006607">
    <property type="entry name" value="DM15"/>
</dbReference>
<keyword evidence="6" id="KW-1185">Reference proteome</keyword>
<feature type="compositionally biased region" description="Low complexity" evidence="3">
    <location>
        <begin position="847"/>
        <end position="861"/>
    </location>
</feature>
<evidence type="ECO:0000313" key="5">
    <source>
        <dbReference type="EMBL" id="VDD75916.1"/>
    </source>
</evidence>
<feature type="compositionally biased region" description="Basic residues" evidence="3">
    <location>
        <begin position="1239"/>
        <end position="1252"/>
    </location>
</feature>
<feature type="compositionally biased region" description="Polar residues" evidence="3">
    <location>
        <begin position="1270"/>
        <end position="1289"/>
    </location>
</feature>
<feature type="domain" description="HTH La-type RNA-binding" evidence="4">
    <location>
        <begin position="161"/>
        <end position="250"/>
    </location>
</feature>
<organism evidence="5 6">
    <name type="scientific">Mesocestoides corti</name>
    <name type="common">Flatworm</name>
    <dbReference type="NCBI Taxonomy" id="53468"/>
    <lineage>
        <taxon>Eukaryota</taxon>
        <taxon>Metazoa</taxon>
        <taxon>Spiralia</taxon>
        <taxon>Lophotrochozoa</taxon>
        <taxon>Platyhelminthes</taxon>
        <taxon>Cestoda</taxon>
        <taxon>Eucestoda</taxon>
        <taxon>Cyclophyllidea</taxon>
        <taxon>Mesocestoididae</taxon>
        <taxon>Mesocestoides</taxon>
    </lineage>
</organism>
<dbReference type="SUPFAM" id="SSF46785">
    <property type="entry name" value="Winged helix' DNA-binding domain"/>
    <property type="match status" value="1"/>
</dbReference>
<keyword evidence="1 2" id="KW-0694">RNA-binding</keyword>
<evidence type="ECO:0000256" key="2">
    <source>
        <dbReference type="PROSITE-ProRule" id="PRU00332"/>
    </source>
</evidence>
<reference evidence="5 6" key="1">
    <citation type="submission" date="2018-10" db="EMBL/GenBank/DDBJ databases">
        <authorList>
            <consortium name="Pathogen Informatics"/>
        </authorList>
    </citation>
    <scope>NUCLEOTIDE SEQUENCE [LARGE SCALE GENOMIC DNA]</scope>
</reference>
<gene>
    <name evidence="5" type="ORF">MCOS_LOCUS1919</name>
</gene>
<evidence type="ECO:0000256" key="3">
    <source>
        <dbReference type="SAM" id="MobiDB-lite"/>
    </source>
</evidence>
<proteinExistence type="predicted"/>
<evidence type="ECO:0000313" key="6">
    <source>
        <dbReference type="Proteomes" id="UP000267029"/>
    </source>
</evidence>
<dbReference type="InterPro" id="IPR036388">
    <property type="entry name" value="WH-like_DNA-bd_sf"/>
</dbReference>
<feature type="compositionally biased region" description="Basic and acidic residues" evidence="3">
    <location>
        <begin position="1342"/>
        <end position="1354"/>
    </location>
</feature>
<dbReference type="Proteomes" id="UP000267029">
    <property type="component" value="Unassembled WGS sequence"/>
</dbReference>
<dbReference type="EMBL" id="UXSR01000276">
    <property type="protein sequence ID" value="VDD75916.1"/>
    <property type="molecule type" value="Genomic_DNA"/>
</dbReference>
<dbReference type="InterPro" id="IPR006630">
    <property type="entry name" value="La_HTH"/>
</dbReference>
<feature type="region of interest" description="Disordered" evidence="3">
    <location>
        <begin position="672"/>
        <end position="694"/>
    </location>
</feature>
<dbReference type="STRING" id="53468.A0A0R3U5C6"/>
<protein>
    <recommendedName>
        <fullName evidence="4">HTH La-type RNA-binding domain-containing protein</fullName>
    </recommendedName>
</protein>
<dbReference type="OrthoDB" id="340227at2759"/>
<name>A0A0R3U5C6_MESCO</name>
<dbReference type="Pfam" id="PF21071">
    <property type="entry name" value="LARP1_HEAT"/>
    <property type="match status" value="1"/>
</dbReference>
<dbReference type="Gene3D" id="1.10.10.10">
    <property type="entry name" value="Winged helix-like DNA-binding domain superfamily/Winged helix DNA-binding domain"/>
    <property type="match status" value="1"/>
</dbReference>
<dbReference type="InterPro" id="IPR051144">
    <property type="entry name" value="Formin_homology_domain"/>
</dbReference>